<keyword evidence="1" id="KW-0597">Phosphoprotein</keyword>
<dbReference type="PROSITE" id="PS50930">
    <property type="entry name" value="HTH_LYTTR"/>
    <property type="match status" value="1"/>
</dbReference>
<dbReference type="Pfam" id="PF00072">
    <property type="entry name" value="Response_reg"/>
    <property type="match status" value="1"/>
</dbReference>
<keyword evidence="5" id="KW-1185">Reference proteome</keyword>
<dbReference type="Pfam" id="PF04397">
    <property type="entry name" value="LytTR"/>
    <property type="match status" value="1"/>
</dbReference>
<name>A0A0L8AJI6_9BACT</name>
<reference evidence="5" key="1">
    <citation type="submission" date="2014-11" db="EMBL/GenBank/DDBJ databases">
        <title>Genome sequencing of Roseivirga sp. D-25.</title>
        <authorList>
            <person name="Selvaratnam C."/>
            <person name="Thevarajoo S."/>
            <person name="Goh K.M."/>
            <person name="Eee R."/>
            <person name="Chan K.-G."/>
            <person name="Chong C.S."/>
        </authorList>
    </citation>
    <scope>NUCLEOTIDE SEQUENCE [LARGE SCALE GENOMIC DNA]</scope>
    <source>
        <strain evidence="5">D-25</strain>
    </source>
</reference>
<dbReference type="EMBL" id="JSVA01000013">
    <property type="protein sequence ID" value="KOF02406.1"/>
    <property type="molecule type" value="Genomic_DNA"/>
</dbReference>
<dbReference type="PANTHER" id="PTHR37299:SF1">
    <property type="entry name" value="STAGE 0 SPORULATION PROTEIN A HOMOLOG"/>
    <property type="match status" value="1"/>
</dbReference>
<dbReference type="RefSeq" id="WP_053224055.1">
    <property type="nucleotide sequence ID" value="NZ_JSVA01000013.1"/>
</dbReference>
<dbReference type="PANTHER" id="PTHR37299">
    <property type="entry name" value="TRANSCRIPTIONAL REGULATOR-RELATED"/>
    <property type="match status" value="1"/>
</dbReference>
<dbReference type="Gene3D" id="2.40.50.1020">
    <property type="entry name" value="LytTr DNA-binding domain"/>
    <property type="match status" value="1"/>
</dbReference>
<accession>A0A0L8AJI6</accession>
<dbReference type="Gene3D" id="3.40.50.2300">
    <property type="match status" value="1"/>
</dbReference>
<dbReference type="PROSITE" id="PS50110">
    <property type="entry name" value="RESPONSE_REGULATORY"/>
    <property type="match status" value="1"/>
</dbReference>
<evidence type="ECO:0000256" key="1">
    <source>
        <dbReference type="PROSITE-ProRule" id="PRU00169"/>
    </source>
</evidence>
<dbReference type="SUPFAM" id="SSF52172">
    <property type="entry name" value="CheY-like"/>
    <property type="match status" value="1"/>
</dbReference>
<dbReference type="InterPro" id="IPR011006">
    <property type="entry name" value="CheY-like_superfamily"/>
</dbReference>
<evidence type="ECO:0000313" key="4">
    <source>
        <dbReference type="EMBL" id="KOF02406.1"/>
    </source>
</evidence>
<dbReference type="FunFam" id="3.40.50.2300:FF:000361">
    <property type="entry name" value="Two-component system response regulator"/>
    <property type="match status" value="1"/>
</dbReference>
<dbReference type="OrthoDB" id="646623at2"/>
<evidence type="ECO:0000259" key="2">
    <source>
        <dbReference type="PROSITE" id="PS50110"/>
    </source>
</evidence>
<feature type="domain" description="HTH LytTR-type" evidence="3">
    <location>
        <begin position="149"/>
        <end position="256"/>
    </location>
</feature>
<dbReference type="GO" id="GO:0003677">
    <property type="term" value="F:DNA binding"/>
    <property type="evidence" value="ECO:0007669"/>
    <property type="project" value="InterPro"/>
</dbReference>
<dbReference type="GO" id="GO:0000156">
    <property type="term" value="F:phosphorelay response regulator activity"/>
    <property type="evidence" value="ECO:0007669"/>
    <property type="project" value="InterPro"/>
</dbReference>
<dbReference type="AlphaFoldDB" id="A0A0L8AJI6"/>
<dbReference type="PATRIC" id="fig|1566026.4.peg.773"/>
<gene>
    <name evidence="4" type="ORF">OB69_12400</name>
</gene>
<protein>
    <recommendedName>
        <fullName evidence="6">LytR family transcriptional regulator</fullName>
    </recommendedName>
</protein>
<proteinExistence type="predicted"/>
<dbReference type="InterPro" id="IPR046947">
    <property type="entry name" value="LytR-like"/>
</dbReference>
<dbReference type="InterPro" id="IPR007492">
    <property type="entry name" value="LytTR_DNA-bd_dom"/>
</dbReference>
<organism evidence="4 5">
    <name type="scientific">Roseivirga seohaensis subsp. aquiponti</name>
    <dbReference type="NCBI Taxonomy" id="1566026"/>
    <lineage>
        <taxon>Bacteria</taxon>
        <taxon>Pseudomonadati</taxon>
        <taxon>Bacteroidota</taxon>
        <taxon>Cytophagia</taxon>
        <taxon>Cytophagales</taxon>
        <taxon>Roseivirgaceae</taxon>
        <taxon>Roseivirga</taxon>
    </lineage>
</organism>
<dbReference type="InterPro" id="IPR001789">
    <property type="entry name" value="Sig_transdc_resp-reg_receiver"/>
</dbReference>
<evidence type="ECO:0000313" key="5">
    <source>
        <dbReference type="Proteomes" id="UP000036908"/>
    </source>
</evidence>
<dbReference type="Proteomes" id="UP000036908">
    <property type="component" value="Unassembled WGS sequence"/>
</dbReference>
<dbReference type="SMART" id="SM00448">
    <property type="entry name" value="REC"/>
    <property type="match status" value="1"/>
</dbReference>
<comment type="caution">
    <text evidence="4">The sequence shown here is derived from an EMBL/GenBank/DDBJ whole genome shotgun (WGS) entry which is preliminary data.</text>
</comment>
<dbReference type="SMART" id="SM00850">
    <property type="entry name" value="LytTR"/>
    <property type="match status" value="1"/>
</dbReference>
<feature type="domain" description="Response regulatory" evidence="2">
    <location>
        <begin position="2"/>
        <end position="115"/>
    </location>
</feature>
<evidence type="ECO:0000259" key="3">
    <source>
        <dbReference type="PROSITE" id="PS50930"/>
    </source>
</evidence>
<evidence type="ECO:0008006" key="6">
    <source>
        <dbReference type="Google" id="ProtNLM"/>
    </source>
</evidence>
<feature type="modified residue" description="4-aspartylphosphate" evidence="1">
    <location>
        <position position="55"/>
    </location>
</feature>
<sequence length="256" mass="29902">MKVLIVEDESMAAKRLASLLEKINPEIEILAKLDSVKRTVNWLKENPQPDLLFFDIQLADGLSFEILEQVEVSSPIIFTTAFDEYAIQAFKVNSIDYLLKPIDPADLESALEKYEARFKPSAPERNSGMDMMLIQQAMQMLTKQYKERFVVKIGEHIHTIATSETAYFFSQEKATYLQTKEKNRYIIDYTMEQVEQLVDPQKFFRINRKYLVSLEAVKDIITYSNSRLRLILIHTDETDAIVSRDKVQDFKKWLDR</sequence>